<evidence type="ECO:0000313" key="1">
    <source>
        <dbReference type="EMBL" id="KKW10411.1"/>
    </source>
</evidence>
<dbReference type="EMBL" id="LCQD01000038">
    <property type="protein sequence ID" value="KKW10411.1"/>
    <property type="molecule type" value="Genomic_DNA"/>
</dbReference>
<gene>
    <name evidence="1" type="ORF">UY48_C0038G0011</name>
</gene>
<dbReference type="Proteomes" id="UP000034588">
    <property type="component" value="Unassembled WGS sequence"/>
</dbReference>
<protein>
    <submittedName>
        <fullName evidence="1">Uncharacterized protein</fullName>
    </submittedName>
</protein>
<reference evidence="1 2" key="1">
    <citation type="journal article" date="2015" name="Nature">
        <title>rRNA introns, odd ribosomes, and small enigmatic genomes across a large radiation of phyla.</title>
        <authorList>
            <person name="Brown C.T."/>
            <person name="Hug L.A."/>
            <person name="Thomas B.C."/>
            <person name="Sharon I."/>
            <person name="Castelle C.J."/>
            <person name="Singh A."/>
            <person name="Wilkins M.J."/>
            <person name="Williams K.H."/>
            <person name="Banfield J.F."/>
        </authorList>
    </citation>
    <scope>NUCLEOTIDE SEQUENCE [LARGE SCALE GENOMIC DNA]</scope>
</reference>
<sequence length="166" mass="19418">MVKKPPDWDLEGLLQYSVSEQLEDHFGVLLSKKVFSQILEDIKRNSGMVTKRGLLHDDQIISTWDNLVQWFVRKLCNTPDGISGLSNRTSRNQRSPLHTECYEILRTHRGQEFTSSQIADRIHMDLSRDRRNQLRQLRRTLIQVCQERGGRIRRPNATKTTFSISK</sequence>
<dbReference type="AlphaFoldDB" id="A0A0G1VVC1"/>
<accession>A0A0G1VVC1</accession>
<comment type="caution">
    <text evidence="1">The sequence shown here is derived from an EMBL/GenBank/DDBJ whole genome shotgun (WGS) entry which is preliminary data.</text>
</comment>
<name>A0A0G1VVC1_9BACT</name>
<evidence type="ECO:0000313" key="2">
    <source>
        <dbReference type="Proteomes" id="UP000034588"/>
    </source>
</evidence>
<proteinExistence type="predicted"/>
<organism evidence="1 2">
    <name type="scientific">Candidatus Gottesmanbacteria bacterium GW2011_GWB1_49_7</name>
    <dbReference type="NCBI Taxonomy" id="1618448"/>
    <lineage>
        <taxon>Bacteria</taxon>
        <taxon>Candidatus Gottesmaniibacteriota</taxon>
    </lineage>
</organism>